<sequence length="120" mass="13046">MHAERERTGETLDEVAARSISADDRAMLDMMLGETRRRPDPDRVQRAIDALGRVAANTGAALQPGVRCMLGWLHWALGEGTAAGIHLDEALRIDPGHGMAQLLHAVLGTGKVPEWAFVRD</sequence>
<protein>
    <submittedName>
        <fullName evidence="1">Uncharacterized protein</fullName>
    </submittedName>
</protein>
<evidence type="ECO:0000313" key="1">
    <source>
        <dbReference type="EMBL" id="GMA27409.1"/>
    </source>
</evidence>
<organism evidence="1 2">
    <name type="scientific">Arenivirga flava</name>
    <dbReference type="NCBI Taxonomy" id="1930060"/>
    <lineage>
        <taxon>Bacteria</taxon>
        <taxon>Bacillati</taxon>
        <taxon>Actinomycetota</taxon>
        <taxon>Actinomycetes</taxon>
        <taxon>Micrococcales</taxon>
        <taxon>Microbacteriaceae</taxon>
        <taxon>Arenivirga</taxon>
    </lineage>
</organism>
<keyword evidence="2" id="KW-1185">Reference proteome</keyword>
<name>A0AA37UE19_9MICO</name>
<dbReference type="InterPro" id="IPR025447">
    <property type="entry name" value="DUF4192"/>
</dbReference>
<dbReference type="Proteomes" id="UP001157160">
    <property type="component" value="Unassembled WGS sequence"/>
</dbReference>
<gene>
    <name evidence="1" type="ORF">GCM10025874_06620</name>
</gene>
<proteinExistence type="predicted"/>
<comment type="caution">
    <text evidence="1">The sequence shown here is derived from an EMBL/GenBank/DDBJ whole genome shotgun (WGS) entry which is preliminary data.</text>
</comment>
<accession>A0AA37UE19</accession>
<evidence type="ECO:0000313" key="2">
    <source>
        <dbReference type="Proteomes" id="UP001157160"/>
    </source>
</evidence>
<dbReference type="EMBL" id="BSUL01000001">
    <property type="protein sequence ID" value="GMA27409.1"/>
    <property type="molecule type" value="Genomic_DNA"/>
</dbReference>
<dbReference type="AlphaFoldDB" id="A0AA37UE19"/>
<dbReference type="Pfam" id="PF13830">
    <property type="entry name" value="DUF4192"/>
    <property type="match status" value="1"/>
</dbReference>
<reference evidence="1 2" key="1">
    <citation type="journal article" date="2014" name="Int. J. Syst. Evol. Microbiol.">
        <title>Complete genome sequence of Corynebacterium casei LMG S-19264T (=DSM 44701T), isolated from a smear-ripened cheese.</title>
        <authorList>
            <consortium name="US DOE Joint Genome Institute (JGI-PGF)"/>
            <person name="Walter F."/>
            <person name="Albersmeier A."/>
            <person name="Kalinowski J."/>
            <person name="Ruckert C."/>
        </authorList>
    </citation>
    <scope>NUCLEOTIDE SEQUENCE [LARGE SCALE GENOMIC DNA]</scope>
    <source>
        <strain evidence="1 2">NBRC 112289</strain>
    </source>
</reference>